<keyword evidence="7 8" id="KW-0472">Membrane</keyword>
<dbReference type="PANTHER" id="PTHR43271:SF1">
    <property type="entry name" value="INNER MEMBRANE TRANSPORT PROTEIN YNFM"/>
    <property type="match status" value="1"/>
</dbReference>
<proteinExistence type="inferred from homology"/>
<dbReference type="PROSITE" id="PS50850">
    <property type="entry name" value="MFS"/>
    <property type="match status" value="1"/>
</dbReference>
<dbReference type="SUPFAM" id="SSF103473">
    <property type="entry name" value="MFS general substrate transporter"/>
    <property type="match status" value="1"/>
</dbReference>
<dbReference type="EMBL" id="BMFV01000011">
    <property type="protein sequence ID" value="GGH80890.1"/>
    <property type="molecule type" value="Genomic_DNA"/>
</dbReference>
<feature type="transmembrane region" description="Helical" evidence="8">
    <location>
        <begin position="284"/>
        <end position="306"/>
    </location>
</feature>
<dbReference type="PANTHER" id="PTHR43271">
    <property type="entry name" value="BLL2771 PROTEIN"/>
    <property type="match status" value="1"/>
</dbReference>
<evidence type="ECO:0000256" key="5">
    <source>
        <dbReference type="ARBA" id="ARBA00022692"/>
    </source>
</evidence>
<sequence length="376" mass="40943">MTFSNLYTTQPLMPVFSKTFHISPTIASLTLSVSTAALAIFMLVAAAISDAIGRKRIMVISIFATSILAFLTSFSPNFITLLSLRTLLGAVLAGVPAIAMAYVGEEFDPKSLGQAMGLYISGNSIGGLFGRLATGVLTDLFNWHVALQFVGALSIAFSLYLWFALPKPQHFQPSRTSFSDIFKKLGGHLKQPGLFLLFTIGFLLMGSFVTMFNYIGYLLTEPPYNVSQTVIGFIFIVYLMGTWSSAWMGKVADRLGASPVIQRSLLLMLLGSLLTLVPNLYVKIIALAIFTFGFFGAHAVASGWVGDRAKINKAQASSLYLLFYYAGSSLVGAFGGFFWSGFGWIGVIILITLLILLGFLCTYYSNQYRQNSYASN</sequence>
<dbReference type="Proteomes" id="UP000656813">
    <property type="component" value="Unassembled WGS sequence"/>
</dbReference>
<evidence type="ECO:0000256" key="3">
    <source>
        <dbReference type="ARBA" id="ARBA00022448"/>
    </source>
</evidence>
<comment type="caution">
    <text evidence="10">The sequence shown here is derived from an EMBL/GenBank/DDBJ whole genome shotgun (WGS) entry which is preliminary data.</text>
</comment>
<comment type="subcellular location">
    <subcellularLocation>
        <location evidence="1">Cell membrane</location>
        <topology evidence="1">Multi-pass membrane protein</topology>
    </subcellularLocation>
</comment>
<evidence type="ECO:0000256" key="8">
    <source>
        <dbReference type="SAM" id="Phobius"/>
    </source>
</evidence>
<reference evidence="10" key="2">
    <citation type="submission" date="2020-09" db="EMBL/GenBank/DDBJ databases">
        <authorList>
            <person name="Sun Q."/>
            <person name="Zhou Y."/>
        </authorList>
    </citation>
    <scope>NUCLEOTIDE SEQUENCE</scope>
    <source>
        <strain evidence="10">CGMCC 1.12777</strain>
    </source>
</reference>
<feature type="domain" description="Major facilitator superfamily (MFS) profile" evidence="9">
    <location>
        <begin position="1"/>
        <end position="370"/>
    </location>
</feature>
<dbReference type="InterPro" id="IPR020846">
    <property type="entry name" value="MFS_dom"/>
</dbReference>
<evidence type="ECO:0000259" key="9">
    <source>
        <dbReference type="PROSITE" id="PS50850"/>
    </source>
</evidence>
<keyword evidence="6 8" id="KW-1133">Transmembrane helix</keyword>
<dbReference type="InterPro" id="IPR005829">
    <property type="entry name" value="Sugar_transporter_CS"/>
</dbReference>
<gene>
    <name evidence="10" type="primary">yybF</name>
    <name evidence="10" type="ORF">GCM10007096_17970</name>
</gene>
<keyword evidence="11" id="KW-1185">Reference proteome</keyword>
<feature type="transmembrane region" description="Helical" evidence="8">
    <location>
        <begin position="193"/>
        <end position="217"/>
    </location>
</feature>
<feature type="transmembrane region" description="Helical" evidence="8">
    <location>
        <begin position="82"/>
        <end position="103"/>
    </location>
</feature>
<dbReference type="GO" id="GO:0022857">
    <property type="term" value="F:transmembrane transporter activity"/>
    <property type="evidence" value="ECO:0007669"/>
    <property type="project" value="InterPro"/>
</dbReference>
<feature type="transmembrane region" description="Helical" evidence="8">
    <location>
        <begin position="260"/>
        <end position="278"/>
    </location>
</feature>
<evidence type="ECO:0000313" key="10">
    <source>
        <dbReference type="EMBL" id="GGH80890.1"/>
    </source>
</evidence>
<feature type="transmembrane region" description="Helical" evidence="8">
    <location>
        <begin position="20"/>
        <end position="45"/>
    </location>
</feature>
<dbReference type="InterPro" id="IPR036259">
    <property type="entry name" value="MFS_trans_sf"/>
</dbReference>
<evidence type="ECO:0000256" key="2">
    <source>
        <dbReference type="ARBA" id="ARBA00008335"/>
    </source>
</evidence>
<feature type="transmembrane region" description="Helical" evidence="8">
    <location>
        <begin position="344"/>
        <end position="364"/>
    </location>
</feature>
<comment type="similarity">
    <text evidence="2">Belongs to the major facilitator superfamily.</text>
</comment>
<evidence type="ECO:0000313" key="11">
    <source>
        <dbReference type="Proteomes" id="UP000656813"/>
    </source>
</evidence>
<accession>A0A8J2ZV49</accession>
<dbReference type="PROSITE" id="PS00216">
    <property type="entry name" value="SUGAR_TRANSPORT_1"/>
    <property type="match status" value="1"/>
</dbReference>
<dbReference type="Gene3D" id="1.20.1250.20">
    <property type="entry name" value="MFS general substrate transporter like domains"/>
    <property type="match status" value="1"/>
</dbReference>
<dbReference type="AlphaFoldDB" id="A0A8J2ZV49"/>
<protein>
    <submittedName>
        <fullName evidence="10">Putative MFS-type transporter YybF</fullName>
    </submittedName>
</protein>
<evidence type="ECO:0000256" key="4">
    <source>
        <dbReference type="ARBA" id="ARBA00022475"/>
    </source>
</evidence>
<evidence type="ECO:0000256" key="6">
    <source>
        <dbReference type="ARBA" id="ARBA00022989"/>
    </source>
</evidence>
<feature type="transmembrane region" description="Helical" evidence="8">
    <location>
        <begin position="318"/>
        <end position="338"/>
    </location>
</feature>
<organism evidence="10 11">
    <name type="scientific">Pullulanibacillus pueri</name>
    <dbReference type="NCBI Taxonomy" id="1437324"/>
    <lineage>
        <taxon>Bacteria</taxon>
        <taxon>Bacillati</taxon>
        <taxon>Bacillota</taxon>
        <taxon>Bacilli</taxon>
        <taxon>Bacillales</taxon>
        <taxon>Sporolactobacillaceae</taxon>
        <taxon>Pullulanibacillus</taxon>
    </lineage>
</organism>
<evidence type="ECO:0000256" key="7">
    <source>
        <dbReference type="ARBA" id="ARBA00023136"/>
    </source>
</evidence>
<keyword evidence="3" id="KW-0813">Transport</keyword>
<dbReference type="CDD" id="cd17324">
    <property type="entry name" value="MFS_NepI_like"/>
    <property type="match status" value="1"/>
</dbReference>
<keyword evidence="4" id="KW-1003">Cell membrane</keyword>
<feature type="transmembrane region" description="Helical" evidence="8">
    <location>
        <begin position="145"/>
        <end position="165"/>
    </location>
</feature>
<name>A0A8J2ZV49_9BACL</name>
<evidence type="ECO:0000256" key="1">
    <source>
        <dbReference type="ARBA" id="ARBA00004651"/>
    </source>
</evidence>
<feature type="transmembrane region" description="Helical" evidence="8">
    <location>
        <begin position="229"/>
        <end position="248"/>
    </location>
</feature>
<dbReference type="Pfam" id="PF07690">
    <property type="entry name" value="MFS_1"/>
    <property type="match status" value="1"/>
</dbReference>
<dbReference type="InterPro" id="IPR011701">
    <property type="entry name" value="MFS"/>
</dbReference>
<reference evidence="10" key="1">
    <citation type="journal article" date="2014" name="Int. J. Syst. Evol. Microbiol.">
        <title>Complete genome sequence of Corynebacterium casei LMG S-19264T (=DSM 44701T), isolated from a smear-ripened cheese.</title>
        <authorList>
            <consortium name="US DOE Joint Genome Institute (JGI-PGF)"/>
            <person name="Walter F."/>
            <person name="Albersmeier A."/>
            <person name="Kalinowski J."/>
            <person name="Ruckert C."/>
        </authorList>
    </citation>
    <scope>NUCLEOTIDE SEQUENCE</scope>
    <source>
        <strain evidence="10">CGMCC 1.12777</strain>
    </source>
</reference>
<dbReference type="GO" id="GO:0005886">
    <property type="term" value="C:plasma membrane"/>
    <property type="evidence" value="ECO:0007669"/>
    <property type="project" value="UniProtKB-SubCell"/>
</dbReference>
<feature type="transmembrane region" description="Helical" evidence="8">
    <location>
        <begin position="57"/>
        <end position="76"/>
    </location>
</feature>
<keyword evidence="5 8" id="KW-0812">Transmembrane</keyword>